<protein>
    <recommendedName>
        <fullName evidence="6">DnaJ homolog 1, mitochondrial</fullName>
    </recommendedName>
</protein>
<dbReference type="AlphaFoldDB" id="A0AAD3YCW6"/>
<dbReference type="PROSITE" id="PS50076">
    <property type="entry name" value="DNAJ_2"/>
    <property type="match status" value="1"/>
</dbReference>
<keyword evidence="5" id="KW-0143">Chaperone</keyword>
<evidence type="ECO:0000256" key="2">
    <source>
        <dbReference type="ARBA" id="ARBA00022737"/>
    </source>
</evidence>
<evidence type="ECO:0000259" key="9">
    <source>
        <dbReference type="PROSITE" id="PS50076"/>
    </source>
</evidence>
<dbReference type="FunFam" id="2.10.230.10:FF:000002">
    <property type="entry name" value="Molecular chaperone DnaJ"/>
    <property type="match status" value="1"/>
</dbReference>
<keyword evidence="3 7" id="KW-0863">Zinc-finger</keyword>
<dbReference type="Pfam" id="PF01556">
    <property type="entry name" value="DnaJ_C"/>
    <property type="match status" value="1"/>
</dbReference>
<feature type="compositionally biased region" description="Low complexity" evidence="8">
    <location>
        <begin position="467"/>
        <end position="479"/>
    </location>
</feature>
<keyword evidence="1 7" id="KW-0479">Metal-binding</keyword>
<keyword evidence="4 7" id="KW-0862">Zinc</keyword>
<accession>A0AAD3YCW6</accession>
<comment type="caution">
    <text evidence="11">The sequence shown here is derived from an EMBL/GenBank/DDBJ whole genome shotgun (WGS) entry which is preliminary data.</text>
</comment>
<dbReference type="PRINTS" id="PR00625">
    <property type="entry name" value="JDOMAIN"/>
</dbReference>
<dbReference type="InterPro" id="IPR008971">
    <property type="entry name" value="HSP40/DnaJ_pept-bd"/>
</dbReference>
<keyword evidence="12" id="KW-1185">Reference proteome</keyword>
<feature type="region of interest" description="Disordered" evidence="8">
    <location>
        <begin position="443"/>
        <end position="492"/>
    </location>
</feature>
<dbReference type="Gene3D" id="1.10.287.110">
    <property type="entry name" value="DnaJ domain"/>
    <property type="match status" value="1"/>
</dbReference>
<dbReference type="HAMAP" id="MF_01152">
    <property type="entry name" value="DnaJ"/>
    <property type="match status" value="1"/>
</dbReference>
<dbReference type="CDD" id="cd06257">
    <property type="entry name" value="DnaJ"/>
    <property type="match status" value="1"/>
</dbReference>
<organism evidence="11 12">
    <name type="scientific">Cutaneotrichosporon spelunceum</name>
    <dbReference type="NCBI Taxonomy" id="1672016"/>
    <lineage>
        <taxon>Eukaryota</taxon>
        <taxon>Fungi</taxon>
        <taxon>Dikarya</taxon>
        <taxon>Basidiomycota</taxon>
        <taxon>Agaricomycotina</taxon>
        <taxon>Tremellomycetes</taxon>
        <taxon>Trichosporonales</taxon>
        <taxon>Trichosporonaceae</taxon>
        <taxon>Cutaneotrichosporon</taxon>
    </lineage>
</organism>
<reference evidence="11" key="1">
    <citation type="journal article" date="2023" name="BMC Genomics">
        <title>Chromosome-level genome assemblies of Cutaneotrichosporon spp. (Trichosporonales, Basidiomycota) reveal imbalanced evolution between nucleotide sequences and chromosome synteny.</title>
        <authorList>
            <person name="Kobayashi Y."/>
            <person name="Kayamori A."/>
            <person name="Aoki K."/>
            <person name="Shiwa Y."/>
            <person name="Matsutani M."/>
            <person name="Fujita N."/>
            <person name="Sugita T."/>
            <person name="Iwasaki W."/>
            <person name="Tanaka N."/>
            <person name="Takashima M."/>
        </authorList>
    </citation>
    <scope>NUCLEOTIDE SEQUENCE</scope>
    <source>
        <strain evidence="11">HIS016</strain>
    </source>
</reference>
<feature type="domain" description="J" evidence="9">
    <location>
        <begin position="65"/>
        <end position="129"/>
    </location>
</feature>
<dbReference type="Gene3D" id="2.10.230.10">
    <property type="entry name" value="Heat shock protein DnaJ, cysteine-rich domain"/>
    <property type="match status" value="1"/>
</dbReference>
<name>A0AAD3YCW6_9TREE</name>
<dbReference type="GO" id="GO:0009408">
    <property type="term" value="P:response to heat"/>
    <property type="evidence" value="ECO:0007669"/>
    <property type="project" value="InterPro"/>
</dbReference>
<dbReference type="SMART" id="SM00271">
    <property type="entry name" value="DnaJ"/>
    <property type="match status" value="1"/>
</dbReference>
<evidence type="ECO:0000256" key="8">
    <source>
        <dbReference type="SAM" id="MobiDB-lite"/>
    </source>
</evidence>
<feature type="zinc finger region" description="CR-type" evidence="7">
    <location>
        <begin position="218"/>
        <end position="298"/>
    </location>
</feature>
<dbReference type="PANTHER" id="PTHR43096">
    <property type="entry name" value="DNAJ HOMOLOG 1, MITOCHONDRIAL-RELATED"/>
    <property type="match status" value="1"/>
</dbReference>
<evidence type="ECO:0000256" key="3">
    <source>
        <dbReference type="ARBA" id="ARBA00022771"/>
    </source>
</evidence>
<dbReference type="PROSITE" id="PS51188">
    <property type="entry name" value="ZF_CR"/>
    <property type="match status" value="1"/>
</dbReference>
<evidence type="ECO:0000259" key="10">
    <source>
        <dbReference type="PROSITE" id="PS51188"/>
    </source>
</evidence>
<dbReference type="InterPro" id="IPR036869">
    <property type="entry name" value="J_dom_sf"/>
</dbReference>
<dbReference type="InterPro" id="IPR001305">
    <property type="entry name" value="HSP_DnaJ_Cys-rich_dom"/>
</dbReference>
<dbReference type="GO" id="GO:0008270">
    <property type="term" value="F:zinc ion binding"/>
    <property type="evidence" value="ECO:0007669"/>
    <property type="project" value="UniProtKB-KW"/>
</dbReference>
<evidence type="ECO:0000313" key="11">
    <source>
        <dbReference type="EMBL" id="GMK58565.1"/>
    </source>
</evidence>
<dbReference type="SUPFAM" id="SSF46565">
    <property type="entry name" value="Chaperone J-domain"/>
    <property type="match status" value="1"/>
</dbReference>
<evidence type="ECO:0000256" key="4">
    <source>
        <dbReference type="ARBA" id="ARBA00022833"/>
    </source>
</evidence>
<dbReference type="GO" id="GO:0031072">
    <property type="term" value="F:heat shock protein binding"/>
    <property type="evidence" value="ECO:0007669"/>
    <property type="project" value="InterPro"/>
</dbReference>
<feature type="domain" description="CR-type" evidence="10">
    <location>
        <begin position="218"/>
        <end position="298"/>
    </location>
</feature>
<dbReference type="PANTHER" id="PTHR43096:SF52">
    <property type="entry name" value="DNAJ HOMOLOG 1, MITOCHONDRIAL-RELATED"/>
    <property type="match status" value="1"/>
</dbReference>
<sequence length="522" mass="55501">MPPRLPTRALAALAQPAASTSALPLRPLPRQRIHTVAKRPSLCRLAVQGRRSFHASAPSFAASKNPYQVLGVAKDASAADIKKAYYALAKKWHPDTSKEKNAAEKFHDIQAAYDILSDEKKRTAYDQYGSASTQEGFDPNMFGRGGGGFGGFQDFGYGGRAGNAGDLFEQLFGGAFGGGQFQGGSPFSGAGGGGRARQMRGDDLETNMSVSFEDACQGTKRKLTITPVVDCKPCHGSGLKAGEKKQSCPTCRGTGQQAFQVQGMFMASTCPACNGTGSTIPRSARCQSCEGVGRVKERREIEVDIPAGIEDGMKIKIPGAGDAPLSAQGPTGDLYVRVSVKPSSVFRRQGTNLYHDAKVPLQTALLGGRVRIPTLEGAVDVRVREGTQNSEEAVLKGRGVKSLYGRKGERGDLVVSWKVQIPRSLTSRQRKIIQAYADDVEGRTPDLSSLGGSSTSRSPPHPDKFSDSAPGASSSSKSDNVPFVDPTHNEGVGDKVAHAIGAALGWAERLFGRLTRDKDEKK</sequence>
<dbReference type="PROSITE" id="PS00636">
    <property type="entry name" value="DNAJ_1"/>
    <property type="match status" value="1"/>
</dbReference>
<feature type="compositionally biased region" description="Low complexity" evidence="8">
    <location>
        <begin position="447"/>
        <end position="458"/>
    </location>
</feature>
<dbReference type="FunFam" id="2.60.260.20:FF:000005">
    <property type="entry name" value="Chaperone protein dnaJ 1, mitochondrial"/>
    <property type="match status" value="1"/>
</dbReference>
<evidence type="ECO:0000313" key="12">
    <source>
        <dbReference type="Proteomes" id="UP001222932"/>
    </source>
</evidence>
<proteinExistence type="inferred from homology"/>
<dbReference type="InterPro" id="IPR036410">
    <property type="entry name" value="HSP_DnaJ_Cys-rich_dom_sf"/>
</dbReference>
<dbReference type="Pfam" id="PF00226">
    <property type="entry name" value="DnaJ"/>
    <property type="match status" value="1"/>
</dbReference>
<dbReference type="GO" id="GO:0005524">
    <property type="term" value="F:ATP binding"/>
    <property type="evidence" value="ECO:0007669"/>
    <property type="project" value="InterPro"/>
</dbReference>
<dbReference type="InterPro" id="IPR002939">
    <property type="entry name" value="DnaJ_C"/>
</dbReference>
<dbReference type="InterPro" id="IPR001623">
    <property type="entry name" value="DnaJ_domain"/>
</dbReference>
<dbReference type="SUPFAM" id="SSF49493">
    <property type="entry name" value="HSP40/DnaJ peptide-binding domain"/>
    <property type="match status" value="2"/>
</dbReference>
<dbReference type="Gene3D" id="2.60.260.20">
    <property type="entry name" value="Urease metallochaperone UreE, N-terminal domain"/>
    <property type="match status" value="2"/>
</dbReference>
<dbReference type="GO" id="GO:0051082">
    <property type="term" value="F:unfolded protein binding"/>
    <property type="evidence" value="ECO:0007669"/>
    <property type="project" value="InterPro"/>
</dbReference>
<dbReference type="CDD" id="cd10719">
    <property type="entry name" value="DnaJ_zf"/>
    <property type="match status" value="1"/>
</dbReference>
<dbReference type="NCBIfam" id="NF008035">
    <property type="entry name" value="PRK10767.1"/>
    <property type="match status" value="1"/>
</dbReference>
<dbReference type="Pfam" id="PF00684">
    <property type="entry name" value="DnaJ_CXXCXGXG"/>
    <property type="match status" value="1"/>
</dbReference>
<keyword evidence="2" id="KW-0677">Repeat</keyword>
<reference evidence="11" key="2">
    <citation type="submission" date="2023-06" db="EMBL/GenBank/DDBJ databases">
        <authorList>
            <person name="Kobayashi Y."/>
            <person name="Kayamori A."/>
            <person name="Aoki K."/>
            <person name="Shiwa Y."/>
            <person name="Fujita N."/>
            <person name="Sugita T."/>
            <person name="Iwasaki W."/>
            <person name="Tanaka N."/>
            <person name="Takashima M."/>
        </authorList>
    </citation>
    <scope>NUCLEOTIDE SEQUENCE</scope>
    <source>
        <strain evidence="11">HIS016</strain>
    </source>
</reference>
<evidence type="ECO:0000256" key="7">
    <source>
        <dbReference type="PROSITE-ProRule" id="PRU00546"/>
    </source>
</evidence>
<dbReference type="EMBL" id="BTCM01000006">
    <property type="protein sequence ID" value="GMK58565.1"/>
    <property type="molecule type" value="Genomic_DNA"/>
</dbReference>
<evidence type="ECO:0000256" key="6">
    <source>
        <dbReference type="ARBA" id="ARBA00072890"/>
    </source>
</evidence>
<dbReference type="Proteomes" id="UP001222932">
    <property type="component" value="Unassembled WGS sequence"/>
</dbReference>
<dbReference type="CDD" id="cd10747">
    <property type="entry name" value="DnaJ_C"/>
    <property type="match status" value="1"/>
</dbReference>
<dbReference type="InterPro" id="IPR018253">
    <property type="entry name" value="DnaJ_domain_CS"/>
</dbReference>
<evidence type="ECO:0000256" key="5">
    <source>
        <dbReference type="ARBA" id="ARBA00023186"/>
    </source>
</evidence>
<dbReference type="SUPFAM" id="SSF57938">
    <property type="entry name" value="DnaJ/Hsp40 cysteine-rich domain"/>
    <property type="match status" value="1"/>
</dbReference>
<gene>
    <name evidence="11" type="primary">MDJ1</name>
    <name evidence="11" type="ORF">CspeluHIS016_0600070</name>
</gene>
<dbReference type="InterPro" id="IPR012724">
    <property type="entry name" value="DnaJ"/>
</dbReference>
<dbReference type="GO" id="GO:0005737">
    <property type="term" value="C:cytoplasm"/>
    <property type="evidence" value="ECO:0007669"/>
    <property type="project" value="TreeGrafter"/>
</dbReference>
<evidence type="ECO:0000256" key="1">
    <source>
        <dbReference type="ARBA" id="ARBA00022723"/>
    </source>
</evidence>
<dbReference type="GO" id="GO:0042026">
    <property type="term" value="P:protein refolding"/>
    <property type="evidence" value="ECO:0007669"/>
    <property type="project" value="TreeGrafter"/>
</dbReference>